<dbReference type="SMART" id="SM00028">
    <property type="entry name" value="TPR"/>
    <property type="match status" value="2"/>
</dbReference>
<protein>
    <recommendedName>
        <fullName evidence="5">Tetratricopeptide repeat protein</fullName>
    </recommendedName>
</protein>
<dbReference type="EMBL" id="LBVO01000006">
    <property type="protein sequence ID" value="KKQ90429.1"/>
    <property type="molecule type" value="Genomic_DNA"/>
</dbReference>
<feature type="transmembrane region" description="Helical" evidence="2">
    <location>
        <begin position="6"/>
        <end position="25"/>
    </location>
</feature>
<accession>A0A0G0NX38</accession>
<gene>
    <name evidence="3" type="ORF">UT11_C0006G0008</name>
</gene>
<evidence type="ECO:0008006" key="5">
    <source>
        <dbReference type="Google" id="ProtNLM"/>
    </source>
</evidence>
<evidence type="ECO:0000313" key="4">
    <source>
        <dbReference type="Proteomes" id="UP000033934"/>
    </source>
</evidence>
<evidence type="ECO:0000256" key="1">
    <source>
        <dbReference type="PROSITE-ProRule" id="PRU00339"/>
    </source>
</evidence>
<keyword evidence="1" id="KW-0802">TPR repeat</keyword>
<name>A0A0G0NX38_9BACT</name>
<keyword evidence="2" id="KW-1133">Transmembrane helix</keyword>
<organism evidence="3 4">
    <name type="scientific">Berkelbacteria bacterium GW2011_GWA2_38_9</name>
    <dbReference type="NCBI Taxonomy" id="1618334"/>
    <lineage>
        <taxon>Bacteria</taxon>
        <taxon>Candidatus Berkelbacteria</taxon>
    </lineage>
</organism>
<sequence length="191" mass="22103">MRINRLIIYLGAVIIIYFLFLLVSAPMRSNISNRFLSRGESYLAQRQYEKAILEFNKSLKYNKNNSKTRQDLALTKKIVLDITEGQSFFKTHNEELAEKISKAQQKFPHAKAAVEYGISNIESGDLQIALIPLKKAVEIDPAYPEAWKFFAKAYQQSAKKCPKSIRTNCQSYFKDKYEEANKKLHELDPTR</sequence>
<dbReference type="Proteomes" id="UP000033934">
    <property type="component" value="Unassembled WGS sequence"/>
</dbReference>
<proteinExistence type="predicted"/>
<keyword evidence="2" id="KW-0472">Membrane</keyword>
<dbReference type="InterPro" id="IPR019734">
    <property type="entry name" value="TPR_rpt"/>
</dbReference>
<dbReference type="AlphaFoldDB" id="A0A0G0NX38"/>
<evidence type="ECO:0000256" key="2">
    <source>
        <dbReference type="SAM" id="Phobius"/>
    </source>
</evidence>
<evidence type="ECO:0000313" key="3">
    <source>
        <dbReference type="EMBL" id="KKQ90429.1"/>
    </source>
</evidence>
<feature type="repeat" description="TPR" evidence="1">
    <location>
        <begin position="32"/>
        <end position="65"/>
    </location>
</feature>
<dbReference type="PROSITE" id="PS50005">
    <property type="entry name" value="TPR"/>
    <property type="match status" value="2"/>
</dbReference>
<dbReference type="Gene3D" id="1.25.40.10">
    <property type="entry name" value="Tetratricopeptide repeat domain"/>
    <property type="match status" value="2"/>
</dbReference>
<keyword evidence="2" id="KW-0812">Transmembrane</keyword>
<dbReference type="SUPFAM" id="SSF48452">
    <property type="entry name" value="TPR-like"/>
    <property type="match status" value="1"/>
</dbReference>
<reference evidence="3 4" key="1">
    <citation type="journal article" date="2015" name="Nature">
        <title>rRNA introns, odd ribosomes, and small enigmatic genomes across a large radiation of phyla.</title>
        <authorList>
            <person name="Brown C.T."/>
            <person name="Hug L.A."/>
            <person name="Thomas B.C."/>
            <person name="Sharon I."/>
            <person name="Castelle C.J."/>
            <person name="Singh A."/>
            <person name="Wilkins M.J."/>
            <person name="Williams K.H."/>
            <person name="Banfield J.F."/>
        </authorList>
    </citation>
    <scope>NUCLEOTIDE SEQUENCE [LARGE SCALE GENOMIC DNA]</scope>
</reference>
<comment type="caution">
    <text evidence="3">The sequence shown here is derived from an EMBL/GenBank/DDBJ whole genome shotgun (WGS) entry which is preliminary data.</text>
</comment>
<dbReference type="InterPro" id="IPR011990">
    <property type="entry name" value="TPR-like_helical_dom_sf"/>
</dbReference>
<feature type="repeat" description="TPR" evidence="1">
    <location>
        <begin position="110"/>
        <end position="143"/>
    </location>
</feature>